<protein>
    <recommendedName>
        <fullName evidence="3">SGNH hydrolase-type esterase domain-containing protein</fullName>
    </recommendedName>
</protein>
<feature type="signal peptide" evidence="2">
    <location>
        <begin position="1"/>
        <end position="19"/>
    </location>
</feature>
<evidence type="ECO:0000259" key="3">
    <source>
        <dbReference type="Pfam" id="PF13472"/>
    </source>
</evidence>
<comment type="caution">
    <text evidence="4">The sequence shown here is derived from an EMBL/GenBank/DDBJ whole genome shotgun (WGS) entry which is preliminary data.</text>
</comment>
<evidence type="ECO:0000313" key="5">
    <source>
        <dbReference type="Proteomes" id="UP001500957"/>
    </source>
</evidence>
<evidence type="ECO:0000313" key="4">
    <source>
        <dbReference type="EMBL" id="GAA0628125.1"/>
    </source>
</evidence>
<keyword evidence="5" id="KW-1185">Reference proteome</keyword>
<dbReference type="SUPFAM" id="SSF52266">
    <property type="entry name" value="SGNH hydrolase"/>
    <property type="match status" value="1"/>
</dbReference>
<evidence type="ECO:0000256" key="1">
    <source>
        <dbReference type="SAM" id="MobiDB-lite"/>
    </source>
</evidence>
<feature type="chain" id="PRO_5047238959" description="SGNH hydrolase-type esterase domain-containing protein" evidence="2">
    <location>
        <begin position="20"/>
        <end position="355"/>
    </location>
</feature>
<dbReference type="Proteomes" id="UP001500957">
    <property type="component" value="Unassembled WGS sequence"/>
</dbReference>
<dbReference type="PANTHER" id="PTHR30383:SF5">
    <property type="entry name" value="SGNH HYDROLASE-TYPE ESTERASE DOMAIN-CONTAINING PROTEIN"/>
    <property type="match status" value="1"/>
</dbReference>
<dbReference type="PANTHER" id="PTHR30383">
    <property type="entry name" value="THIOESTERASE 1/PROTEASE 1/LYSOPHOSPHOLIPASE L1"/>
    <property type="match status" value="1"/>
</dbReference>
<feature type="region of interest" description="Disordered" evidence="1">
    <location>
        <begin position="207"/>
        <end position="226"/>
    </location>
</feature>
<name>A0ABN1H3N4_9ACTN</name>
<reference evidence="4 5" key="1">
    <citation type="journal article" date="2019" name="Int. J. Syst. Evol. Microbiol.">
        <title>The Global Catalogue of Microorganisms (GCM) 10K type strain sequencing project: providing services to taxonomists for standard genome sequencing and annotation.</title>
        <authorList>
            <consortium name="The Broad Institute Genomics Platform"/>
            <consortium name="The Broad Institute Genome Sequencing Center for Infectious Disease"/>
            <person name="Wu L."/>
            <person name="Ma J."/>
        </authorList>
    </citation>
    <scope>NUCLEOTIDE SEQUENCE [LARGE SCALE GENOMIC DNA]</scope>
    <source>
        <strain evidence="4 5">JCM 10671</strain>
    </source>
</reference>
<dbReference type="InterPro" id="IPR036514">
    <property type="entry name" value="SGNH_hydro_sf"/>
</dbReference>
<accession>A0ABN1H3N4</accession>
<sequence length="355" mass="38786">MSRIGLGLLAAVTAFGAFTVGPATLTATPARAGSQPVRLLLTGDSITHGSHGDYTWRYRLAQEFRLQAKPFDFVGSWRSPYRPAGFAGAAYADPAFDQDHFARAGWQLREMVGAIGAEVARHQPDVIVLEAGVNDLRRGQTPDQIEASLRAWVKQVRTAKRDVRIVISPVLPADRVADRDRINAAAAEYNARLPRLATRLTTRRSPVTVARTTQGWSPAEHTWDGLHPTSAGEGMIARRIAEELARVGVLPTEPQIPIATRWTFTQRPEVSITGRKVTVRWSPQAVTSAAVQVRRVDAPAPVATKERARSAQFALERGGVYDVRLRLVRGSMSGPWGQAVTVEVPTVSSAPRSRR</sequence>
<dbReference type="InterPro" id="IPR013830">
    <property type="entry name" value="SGNH_hydro"/>
</dbReference>
<keyword evidence="2" id="KW-0732">Signal</keyword>
<gene>
    <name evidence="4" type="ORF">GCM10009547_34710</name>
</gene>
<proteinExistence type="predicted"/>
<dbReference type="RefSeq" id="WP_344607040.1">
    <property type="nucleotide sequence ID" value="NZ_BAAAHE010000030.1"/>
</dbReference>
<feature type="domain" description="SGNH hydrolase-type esterase" evidence="3">
    <location>
        <begin position="43"/>
        <end position="232"/>
    </location>
</feature>
<dbReference type="InterPro" id="IPR051532">
    <property type="entry name" value="Ester_Hydrolysis_Enzymes"/>
</dbReference>
<dbReference type="Gene3D" id="3.40.50.1110">
    <property type="entry name" value="SGNH hydrolase"/>
    <property type="match status" value="1"/>
</dbReference>
<organism evidence="4 5">
    <name type="scientific">Sporichthya brevicatena</name>
    <dbReference type="NCBI Taxonomy" id="171442"/>
    <lineage>
        <taxon>Bacteria</taxon>
        <taxon>Bacillati</taxon>
        <taxon>Actinomycetota</taxon>
        <taxon>Actinomycetes</taxon>
        <taxon>Sporichthyales</taxon>
        <taxon>Sporichthyaceae</taxon>
        <taxon>Sporichthya</taxon>
    </lineage>
</organism>
<dbReference type="Pfam" id="PF13472">
    <property type="entry name" value="Lipase_GDSL_2"/>
    <property type="match status" value="1"/>
</dbReference>
<evidence type="ECO:0000256" key="2">
    <source>
        <dbReference type="SAM" id="SignalP"/>
    </source>
</evidence>
<dbReference type="EMBL" id="BAAAHE010000030">
    <property type="protein sequence ID" value="GAA0628125.1"/>
    <property type="molecule type" value="Genomic_DNA"/>
</dbReference>